<organism evidence="1">
    <name type="scientific">Podoviridae sp. ct90d35</name>
    <dbReference type="NCBI Taxonomy" id="2827724"/>
    <lineage>
        <taxon>Viruses</taxon>
        <taxon>Duplodnaviria</taxon>
        <taxon>Heunggongvirae</taxon>
        <taxon>Uroviricota</taxon>
        <taxon>Caudoviricetes</taxon>
    </lineage>
</organism>
<sequence length="40" mass="4598">MGRKRVPRAGTLFFIAIFIAKIAPKKAIFLNKQTNFQITF</sequence>
<accession>A0A8S5TNH0</accession>
<reference evidence="1" key="1">
    <citation type="journal article" date="2021" name="Proc. Natl. Acad. Sci. U.S.A.">
        <title>A Catalog of Tens of Thousands of Viruses from Human Metagenomes Reveals Hidden Associations with Chronic Diseases.</title>
        <authorList>
            <person name="Tisza M.J."/>
            <person name="Buck C.B."/>
        </authorList>
    </citation>
    <scope>NUCLEOTIDE SEQUENCE</scope>
    <source>
        <strain evidence="1">Ct90d35</strain>
    </source>
</reference>
<name>A0A8S5TNH0_9CAUD</name>
<protein>
    <submittedName>
        <fullName evidence="1">Uncharacterized protein</fullName>
    </submittedName>
</protein>
<proteinExistence type="predicted"/>
<evidence type="ECO:0000313" key="1">
    <source>
        <dbReference type="EMBL" id="DAF64682.1"/>
    </source>
</evidence>
<dbReference type="EMBL" id="BK032865">
    <property type="protein sequence ID" value="DAF64682.1"/>
    <property type="molecule type" value="Genomic_DNA"/>
</dbReference>